<feature type="signal peptide" evidence="4">
    <location>
        <begin position="1"/>
        <end position="19"/>
    </location>
</feature>
<dbReference type="Pfam" id="PF14905">
    <property type="entry name" value="OMP_b-brl_3"/>
    <property type="match status" value="1"/>
</dbReference>
<dbReference type="InterPro" id="IPR036942">
    <property type="entry name" value="Beta-barrel_TonB_sf"/>
</dbReference>
<protein>
    <submittedName>
        <fullName evidence="6">TonB-dependent receptor</fullName>
    </submittedName>
</protein>
<sequence length="802" mass="90251">MRAILNICILLVAVLTAQAQQGEVSGRVLNEQQEPLSNVSIYLLTAKAGALLKTGVTNEQGRYVIKNVPHGEFVIQASSVGYETLKSAVVKATGQSLVIDDMLLKSESQTIDAVAVEGQVPLVQQRDGKLILNVENSTLAAGNNALEVVRRAPGVSVDKDENLQLMGQQGVNVTIDGRQTYMSGEQLSTFLKSMNGDQIKSVEVSTIRSAKEDAEGTVGTINIVLKKNRLEGFNGSFLASGAHGKHARGNSSLNLSYKKNNTTVFGTYGFTRNKRQFDLGLERKIPSEEVGDRVFDQDASLVETNKTHNYRIGIEQKTSERNTMLLQFSGDNDKESSVNASLTNIGPELGLVDSVLRTVTNSRTPFNRYSLNFNNELQLDTLGGKLIFDFDWTAFRNDADIDYDYKTYLPDGNLSYAPEKWRTGMPVDIDIYVGKIDFSKKLGKGKLESGLKYSRVKSDNNLAFERFVDDTWEDFEGRQNHFIYTEEIAAGYLDYNRSFGATDIKVGVRAEYTFSDAHSVTNGVTNKRDYLDFFPSASISHTVNENNIISLSYARKISRPNYRYLNPMPYYIDKFTFMLGNPYLRPQYTDGFTLNYTLYKMFNITLGTDITNDAMVESMGQDDIKGESWVTRENLARTMTSYLNINAPFRIGKIWTMNNNLTTIYMHFKGPIAGEYADLGSVFFQGRSTNNFKLTKALSAELAVDYNSPFLYNIYKIHARWGTDIGINYNFKDERNALKLAATDIFRTQQNNVSTDFGQFNSMIRQYNDNQTVRLTYTYKFGNLKQQMKKRGEESEEASRAR</sequence>
<dbReference type="EMBL" id="PVBQ01000002">
    <property type="protein sequence ID" value="PRD48849.1"/>
    <property type="molecule type" value="Genomic_DNA"/>
</dbReference>
<evidence type="ECO:0000313" key="7">
    <source>
        <dbReference type="Proteomes" id="UP000239711"/>
    </source>
</evidence>
<name>A0A2S9J7Y6_9SPHI</name>
<keyword evidence="3" id="KW-0998">Cell outer membrane</keyword>
<evidence type="ECO:0000256" key="4">
    <source>
        <dbReference type="SAM" id="SignalP"/>
    </source>
</evidence>
<comment type="caution">
    <text evidence="6">The sequence shown here is derived from an EMBL/GenBank/DDBJ whole genome shotgun (WGS) entry which is preliminary data.</text>
</comment>
<dbReference type="RefSeq" id="WP_105715415.1">
    <property type="nucleotide sequence ID" value="NZ_PVBQ01000002.1"/>
</dbReference>
<dbReference type="InterPro" id="IPR041700">
    <property type="entry name" value="OMP_b-brl_3"/>
</dbReference>
<gene>
    <name evidence="6" type="ORF">C5745_02605</name>
</gene>
<proteinExistence type="predicted"/>
<dbReference type="SUPFAM" id="SSF49464">
    <property type="entry name" value="Carboxypeptidase regulatory domain-like"/>
    <property type="match status" value="1"/>
</dbReference>
<feature type="chain" id="PRO_5015528990" evidence="4">
    <location>
        <begin position="20"/>
        <end position="802"/>
    </location>
</feature>
<dbReference type="Proteomes" id="UP000239711">
    <property type="component" value="Unassembled WGS sequence"/>
</dbReference>
<feature type="domain" description="Outer membrane protein beta-barrel" evidence="5">
    <location>
        <begin position="378"/>
        <end position="779"/>
    </location>
</feature>
<dbReference type="AlphaFoldDB" id="A0A2S9J7Y6"/>
<comment type="subcellular location">
    <subcellularLocation>
        <location evidence="1">Cell outer membrane</location>
    </subcellularLocation>
</comment>
<evidence type="ECO:0000256" key="2">
    <source>
        <dbReference type="ARBA" id="ARBA00023136"/>
    </source>
</evidence>
<dbReference type="PANTHER" id="PTHR40980">
    <property type="entry name" value="PLUG DOMAIN-CONTAINING PROTEIN"/>
    <property type="match status" value="1"/>
</dbReference>
<keyword evidence="6" id="KW-0675">Receptor</keyword>
<dbReference type="Gene3D" id="2.60.40.1120">
    <property type="entry name" value="Carboxypeptidase-like, regulatory domain"/>
    <property type="match status" value="1"/>
</dbReference>
<dbReference type="GO" id="GO:0009279">
    <property type="term" value="C:cell outer membrane"/>
    <property type="evidence" value="ECO:0007669"/>
    <property type="project" value="UniProtKB-SubCell"/>
</dbReference>
<keyword evidence="4" id="KW-0732">Signal</keyword>
<evidence type="ECO:0000259" key="5">
    <source>
        <dbReference type="Pfam" id="PF14905"/>
    </source>
</evidence>
<dbReference type="Gene3D" id="2.40.170.20">
    <property type="entry name" value="TonB-dependent receptor, beta-barrel domain"/>
    <property type="match status" value="1"/>
</dbReference>
<dbReference type="OrthoDB" id="606851at2"/>
<evidence type="ECO:0000313" key="6">
    <source>
        <dbReference type="EMBL" id="PRD48849.1"/>
    </source>
</evidence>
<organism evidence="6 7">
    <name type="scientific">Sphingobacterium haloxyli</name>
    <dbReference type="NCBI Taxonomy" id="2100533"/>
    <lineage>
        <taxon>Bacteria</taxon>
        <taxon>Pseudomonadati</taxon>
        <taxon>Bacteroidota</taxon>
        <taxon>Sphingobacteriia</taxon>
        <taxon>Sphingobacteriales</taxon>
        <taxon>Sphingobacteriaceae</taxon>
        <taxon>Sphingobacterium</taxon>
    </lineage>
</organism>
<dbReference type="Pfam" id="PF13715">
    <property type="entry name" value="CarbopepD_reg_2"/>
    <property type="match status" value="1"/>
</dbReference>
<dbReference type="InterPro" id="IPR008969">
    <property type="entry name" value="CarboxyPept-like_regulatory"/>
</dbReference>
<evidence type="ECO:0000256" key="1">
    <source>
        <dbReference type="ARBA" id="ARBA00004442"/>
    </source>
</evidence>
<dbReference type="PANTHER" id="PTHR40980:SF4">
    <property type="entry name" value="TONB-DEPENDENT RECEPTOR-LIKE BETA-BARREL DOMAIN-CONTAINING PROTEIN"/>
    <property type="match status" value="1"/>
</dbReference>
<accession>A0A2S9J7Y6</accession>
<dbReference type="SUPFAM" id="SSF56935">
    <property type="entry name" value="Porins"/>
    <property type="match status" value="1"/>
</dbReference>
<keyword evidence="2" id="KW-0472">Membrane</keyword>
<reference evidence="6 7" key="1">
    <citation type="submission" date="2018-02" db="EMBL/GenBank/DDBJ databases">
        <title>The draft genome of Sphingobacterium sp. 5JN-11.</title>
        <authorList>
            <person name="Liu L."/>
            <person name="Li L."/>
            <person name="Liang L."/>
            <person name="Zhang X."/>
            <person name="Wang T."/>
        </authorList>
    </citation>
    <scope>NUCLEOTIDE SEQUENCE [LARGE SCALE GENOMIC DNA]</scope>
    <source>
        <strain evidence="6 7">5JN-11</strain>
    </source>
</reference>
<evidence type="ECO:0000256" key="3">
    <source>
        <dbReference type="ARBA" id="ARBA00023237"/>
    </source>
</evidence>
<keyword evidence="7" id="KW-1185">Reference proteome</keyword>